<dbReference type="EMBL" id="CP045997">
    <property type="protein sequence ID" value="QHW00587.1"/>
    <property type="molecule type" value="Genomic_DNA"/>
</dbReference>
<gene>
    <name evidence="1" type="ORF">GJR95_38660</name>
</gene>
<dbReference type="RefSeq" id="WP_162390978.1">
    <property type="nucleotide sequence ID" value="NZ_CP045997.1"/>
</dbReference>
<protein>
    <submittedName>
        <fullName evidence="1">Uncharacterized protein</fullName>
    </submittedName>
</protein>
<accession>A0A6P1WA18</accession>
<evidence type="ECO:0000313" key="2">
    <source>
        <dbReference type="Proteomes" id="UP000464577"/>
    </source>
</evidence>
<proteinExistence type="predicted"/>
<dbReference type="Proteomes" id="UP000464577">
    <property type="component" value="Chromosome"/>
</dbReference>
<dbReference type="AlphaFoldDB" id="A0A6P1WA18"/>
<name>A0A6P1WA18_9BACT</name>
<dbReference type="KEGG" id="senf:GJR95_38660"/>
<evidence type="ECO:0000313" key="1">
    <source>
        <dbReference type="EMBL" id="QHW00587.1"/>
    </source>
</evidence>
<sequence length="53" mass="5715">MNLAVRLHPTAIAHGLIAHEFLTTMQKAGVPDGDPAKLDLKSIVIQCSNQDYA</sequence>
<reference evidence="1 2" key="1">
    <citation type="submission" date="2019-11" db="EMBL/GenBank/DDBJ databases">
        <title>Spirosoma endbachense sp. nov., isolated from a natural salt meadow.</title>
        <authorList>
            <person name="Rojas J."/>
            <person name="Ambika Manirajan B."/>
            <person name="Ratering S."/>
            <person name="Suarez C."/>
            <person name="Geissler-Plaum R."/>
            <person name="Schnell S."/>
        </authorList>
    </citation>
    <scope>NUCLEOTIDE SEQUENCE [LARGE SCALE GENOMIC DNA]</scope>
    <source>
        <strain evidence="1 2">I-24</strain>
    </source>
</reference>
<keyword evidence="2" id="KW-1185">Reference proteome</keyword>
<organism evidence="1 2">
    <name type="scientific">Spirosoma endbachense</name>
    <dbReference type="NCBI Taxonomy" id="2666025"/>
    <lineage>
        <taxon>Bacteria</taxon>
        <taxon>Pseudomonadati</taxon>
        <taxon>Bacteroidota</taxon>
        <taxon>Cytophagia</taxon>
        <taxon>Cytophagales</taxon>
        <taxon>Cytophagaceae</taxon>
        <taxon>Spirosoma</taxon>
    </lineage>
</organism>